<dbReference type="InterPro" id="IPR022291">
    <property type="entry name" value="Bacteriocin_synth_cyclodeHase"/>
</dbReference>
<reference evidence="2 3" key="1">
    <citation type="submission" date="2018-09" db="EMBL/GenBank/DDBJ databases">
        <authorList>
            <person name="Li J."/>
        </authorList>
    </citation>
    <scope>NUCLEOTIDE SEQUENCE [LARGE SCALE GENOMIC DNA]</scope>
    <source>
        <strain evidence="2 3">2129</strain>
    </source>
</reference>
<evidence type="ECO:0000256" key="1">
    <source>
        <dbReference type="SAM" id="MobiDB-lite"/>
    </source>
</evidence>
<dbReference type="Gene3D" id="3.40.50.720">
    <property type="entry name" value="NAD(P)-binding Rossmann-like Domain"/>
    <property type="match status" value="1"/>
</dbReference>
<dbReference type="Proteomes" id="UP000273001">
    <property type="component" value="Chromosome"/>
</dbReference>
<organism evidence="2 3">
    <name type="scientific">Actinomyces lilanjuaniae</name>
    <dbReference type="NCBI Taxonomy" id="2321394"/>
    <lineage>
        <taxon>Bacteria</taxon>
        <taxon>Bacillati</taxon>
        <taxon>Actinomycetota</taxon>
        <taxon>Actinomycetes</taxon>
        <taxon>Actinomycetales</taxon>
        <taxon>Actinomycetaceae</taxon>
        <taxon>Actinomyces</taxon>
    </lineage>
</organism>
<name>A0ABM6Z5L4_9ACTO</name>
<accession>A0ABM6Z5L4</accession>
<proteinExistence type="predicted"/>
<gene>
    <name evidence="2" type="ORF">D5R93_12415</name>
</gene>
<feature type="region of interest" description="Disordered" evidence="1">
    <location>
        <begin position="1"/>
        <end position="30"/>
    </location>
</feature>
<evidence type="ECO:0008006" key="4">
    <source>
        <dbReference type="Google" id="ProtNLM"/>
    </source>
</evidence>
<evidence type="ECO:0000313" key="3">
    <source>
        <dbReference type="Proteomes" id="UP000273001"/>
    </source>
</evidence>
<dbReference type="NCBIfam" id="TIGR03882">
    <property type="entry name" value="cyclo_dehyd_2"/>
    <property type="match status" value="1"/>
</dbReference>
<keyword evidence="3" id="KW-1185">Reference proteome</keyword>
<sequence>MTSHRGPATPEEQSGKPEGAPAQGAPTTYSWNPLLVIETGDHEMRVRRGDSVTVLKEPSGSVALSRMVELGWLDAPAFTANSRDMSDEMEYILEGLIQNDILRPHTGLDTIPPVVAEYCARSGYQVEEAEATRRLHSTRLIVSGDNTSLADLLIAELRSLGITVDTLDTFDAKEGQDFTQMPATAAEKGQESVAVSVHHDILSEASLRQNRLLVEQQFPGRILFVGGFDGKRSVIGPWVVPGSSACLRCWAYRYHANLISVPESVRPGAPKSPWHLHHRPRAPLPAANRLITALTSDLIAEYVTLGPHAPSSQPGTYRVIESSRNGTVLDRHHVLRVPRCDVCSQSRTTGYPQVWHHG</sequence>
<dbReference type="EMBL" id="CP032514">
    <property type="protein sequence ID" value="AYD90599.1"/>
    <property type="molecule type" value="Genomic_DNA"/>
</dbReference>
<protein>
    <recommendedName>
        <fullName evidence="4">Bacteriocin biosynthesis cyclodehydratase domain-containing protein</fullName>
    </recommendedName>
</protein>
<evidence type="ECO:0000313" key="2">
    <source>
        <dbReference type="EMBL" id="AYD90599.1"/>
    </source>
</evidence>